<keyword evidence="1" id="KW-1133">Transmembrane helix</keyword>
<feature type="transmembrane region" description="Helical" evidence="1">
    <location>
        <begin position="39"/>
        <end position="57"/>
    </location>
</feature>
<dbReference type="RefSeq" id="WP_120205522.1">
    <property type="nucleotide sequence ID" value="NZ_CP032514.1"/>
</dbReference>
<dbReference type="Proteomes" id="UP000273001">
    <property type="component" value="Chromosome"/>
</dbReference>
<dbReference type="Pfam" id="PF12679">
    <property type="entry name" value="ABC2_membrane_2"/>
    <property type="match status" value="1"/>
</dbReference>
<proteinExistence type="predicted"/>
<evidence type="ECO:0000313" key="2">
    <source>
        <dbReference type="EMBL" id="AYD90606.1"/>
    </source>
</evidence>
<reference evidence="2 3" key="1">
    <citation type="submission" date="2018-09" db="EMBL/GenBank/DDBJ databases">
        <authorList>
            <person name="Li J."/>
        </authorList>
    </citation>
    <scope>NUCLEOTIDE SEQUENCE [LARGE SCALE GENOMIC DNA]</scope>
    <source>
        <strain evidence="2 3">2129</strain>
    </source>
</reference>
<dbReference type="EMBL" id="CP032514">
    <property type="protein sequence ID" value="AYD90606.1"/>
    <property type="molecule type" value="Genomic_DNA"/>
</dbReference>
<organism evidence="2 3">
    <name type="scientific">Actinomyces lilanjuaniae</name>
    <dbReference type="NCBI Taxonomy" id="2321394"/>
    <lineage>
        <taxon>Bacteria</taxon>
        <taxon>Bacillati</taxon>
        <taxon>Actinomycetota</taxon>
        <taxon>Actinomycetes</taxon>
        <taxon>Actinomycetales</taxon>
        <taxon>Actinomycetaceae</taxon>
        <taxon>Actinomyces</taxon>
    </lineage>
</organism>
<feature type="transmembrane region" description="Helical" evidence="1">
    <location>
        <begin position="177"/>
        <end position="200"/>
    </location>
</feature>
<feature type="transmembrane region" description="Helical" evidence="1">
    <location>
        <begin position="259"/>
        <end position="279"/>
    </location>
</feature>
<feature type="transmembrane region" description="Helical" evidence="1">
    <location>
        <begin position="96"/>
        <end position="118"/>
    </location>
</feature>
<keyword evidence="1" id="KW-0472">Membrane</keyword>
<feature type="transmembrane region" description="Helical" evidence="1">
    <location>
        <begin position="139"/>
        <end position="165"/>
    </location>
</feature>
<name>A0ABN5PUB3_9ACTO</name>
<gene>
    <name evidence="2" type="ORF">D5R93_12450</name>
</gene>
<feature type="transmembrane region" description="Helical" evidence="1">
    <location>
        <begin position="207"/>
        <end position="227"/>
    </location>
</feature>
<sequence>MTTSGSATTAFAGTTDSPARATTAVPVLRRQLGEGRRGLLGWSAGLAAIILLYLPVYPSLRTPELREMIDTMPAGVSDTLGFDQIATGAGYAQATYFGLIGFLLVVAAATTWGSYSIAGAEESGRLELTMAHAVGRVQYVAETVVALVVRIVLLAVVSVVLILALNSPAQLSLSAGHLVTVTVAWAGLGLLSGACALAVGALTGRRAWSVGAGVGIAVLGYGLNAVGESSSTLEWMLVASPYHWAFGESPLATGNGRGGIALVWALCAVLIALGCWAFSRRDLRG</sequence>
<keyword evidence="3" id="KW-1185">Reference proteome</keyword>
<evidence type="ECO:0000256" key="1">
    <source>
        <dbReference type="SAM" id="Phobius"/>
    </source>
</evidence>
<accession>A0ABN5PUB3</accession>
<evidence type="ECO:0000313" key="3">
    <source>
        <dbReference type="Proteomes" id="UP000273001"/>
    </source>
</evidence>
<protein>
    <submittedName>
        <fullName evidence="2">ABC transporter permease</fullName>
    </submittedName>
</protein>
<keyword evidence="1" id="KW-0812">Transmembrane</keyword>